<dbReference type="HOGENOM" id="CLU_021164_0_0_1"/>
<dbReference type="OrthoDB" id="2757320at2759"/>
<sequence>MHPCLQIDEILRKIANELSMPTLGGKSQFRDLALTCHTFYEPAMDILWVPFPEAGLEYDQLHLTQPPDILVMARTPLPQEWARFAHHARRITRVSIEHWDVDEESAIHPNCWAAMAEFERLSGTRLFPRVKSLMIGSAQELENACFLFIGPALLTLEGHTSDRATMEQVFGAVRERGTNLQDVEFLHADWSGQDDVQEPFSRALLSPLENLRTLSVPCPDLSPEALVAVAQRPLLETFYCTISAKHAPLLRDPTLPPIFFAALRCLSVSCEPTDLGTLTRFLNELTSPSFLATLQIQCELSPNLSALPNLLIAVSRFENLRGLVLHLHFPASATMTNNPFDSLLDSSALSPLFALHHIRLLSLHGIPIAFWHREGIHDMARAWPHLSHFAFYYWAGRHLSLHQPVMCLSLEELSHFAAHCPMLSRIRVSLQPIPARWTYNRTAALPVSFASRIDWKGSEISADAVGEVSSYLASVFPLARLKDKDWGSRPRTTEEAVTTEIEKVRDRLVSGSLEDIRHRRDEVLTAYSRLKSDPEREWVSLLERESYTFR</sequence>
<dbReference type="SUPFAM" id="SSF52047">
    <property type="entry name" value="RNI-like"/>
    <property type="match status" value="1"/>
</dbReference>
<proteinExistence type="predicted"/>
<reference evidence="1 2" key="1">
    <citation type="journal article" date="2014" name="PLoS Genet.">
        <title>Analysis of the Phlebiopsis gigantea genome, transcriptome and secretome provides insight into its pioneer colonization strategies of wood.</title>
        <authorList>
            <person name="Hori C."/>
            <person name="Ishida T."/>
            <person name="Igarashi K."/>
            <person name="Samejima M."/>
            <person name="Suzuki H."/>
            <person name="Master E."/>
            <person name="Ferreira P."/>
            <person name="Ruiz-Duenas F.J."/>
            <person name="Held B."/>
            <person name="Canessa P."/>
            <person name="Larrondo L.F."/>
            <person name="Schmoll M."/>
            <person name="Druzhinina I.S."/>
            <person name="Kubicek C.P."/>
            <person name="Gaskell J.A."/>
            <person name="Kersten P."/>
            <person name="St John F."/>
            <person name="Glasner J."/>
            <person name="Sabat G."/>
            <person name="Splinter BonDurant S."/>
            <person name="Syed K."/>
            <person name="Yadav J."/>
            <person name="Mgbeahuruike A.C."/>
            <person name="Kovalchuk A."/>
            <person name="Asiegbu F.O."/>
            <person name="Lackner G."/>
            <person name="Hoffmeister D."/>
            <person name="Rencoret J."/>
            <person name="Gutierrez A."/>
            <person name="Sun H."/>
            <person name="Lindquist E."/>
            <person name="Barry K."/>
            <person name="Riley R."/>
            <person name="Grigoriev I.V."/>
            <person name="Henrissat B."/>
            <person name="Kues U."/>
            <person name="Berka R.M."/>
            <person name="Martinez A.T."/>
            <person name="Covert S.F."/>
            <person name="Blanchette R.A."/>
            <person name="Cullen D."/>
        </authorList>
    </citation>
    <scope>NUCLEOTIDE SEQUENCE [LARGE SCALE GENOMIC DNA]</scope>
    <source>
        <strain evidence="1 2">11061_1 CR5-6</strain>
    </source>
</reference>
<keyword evidence="2" id="KW-1185">Reference proteome</keyword>
<organism evidence="1 2">
    <name type="scientific">Phlebiopsis gigantea (strain 11061_1 CR5-6)</name>
    <name type="common">White-rot fungus</name>
    <name type="synonym">Peniophora gigantea</name>
    <dbReference type="NCBI Taxonomy" id="745531"/>
    <lineage>
        <taxon>Eukaryota</taxon>
        <taxon>Fungi</taxon>
        <taxon>Dikarya</taxon>
        <taxon>Basidiomycota</taxon>
        <taxon>Agaricomycotina</taxon>
        <taxon>Agaricomycetes</taxon>
        <taxon>Polyporales</taxon>
        <taxon>Phanerochaetaceae</taxon>
        <taxon>Phlebiopsis</taxon>
    </lineage>
</organism>
<evidence type="ECO:0000313" key="2">
    <source>
        <dbReference type="Proteomes" id="UP000053257"/>
    </source>
</evidence>
<gene>
    <name evidence="1" type="ORF">PHLGIDRAFT_252881</name>
</gene>
<accession>A0A0C3S1K3</accession>
<name>A0A0C3S1K3_PHLG1</name>
<dbReference type="AlphaFoldDB" id="A0A0C3S1K3"/>
<evidence type="ECO:0000313" key="1">
    <source>
        <dbReference type="EMBL" id="KIP03177.1"/>
    </source>
</evidence>
<evidence type="ECO:0008006" key="3">
    <source>
        <dbReference type="Google" id="ProtNLM"/>
    </source>
</evidence>
<dbReference type="EMBL" id="KN840629">
    <property type="protein sequence ID" value="KIP03177.1"/>
    <property type="molecule type" value="Genomic_DNA"/>
</dbReference>
<protein>
    <recommendedName>
        <fullName evidence="3">F-box domain-containing protein</fullName>
    </recommendedName>
</protein>
<dbReference type="Proteomes" id="UP000053257">
    <property type="component" value="Unassembled WGS sequence"/>
</dbReference>